<feature type="compositionally biased region" description="Polar residues" evidence="1">
    <location>
        <begin position="84"/>
        <end position="93"/>
    </location>
</feature>
<reference evidence="2 3" key="1">
    <citation type="journal article" date="2021" name="Sci. Rep.">
        <title>Chromosome anchoring in Senegalese sole (Solea senegalensis) reveals sex-associated markers and genome rearrangements in flatfish.</title>
        <authorList>
            <person name="Guerrero-Cozar I."/>
            <person name="Gomez-Garrido J."/>
            <person name="Berbel C."/>
            <person name="Martinez-Blanch J.F."/>
            <person name="Alioto T."/>
            <person name="Claros M.G."/>
            <person name="Gagnaire P.A."/>
            <person name="Manchado M."/>
        </authorList>
    </citation>
    <scope>NUCLEOTIDE SEQUENCE [LARGE SCALE GENOMIC DNA]</scope>
    <source>
        <strain evidence="2">Sse05_10M</strain>
    </source>
</reference>
<sequence>MEDYTSVYKNDFQAWKTNQSLPYRLHESLKVNQGLAVTGDSKDRSHDSFVQVYTNSKPFESITSYRSDYVAHSLQPRTRREKPANQTSKDLLSESTASFRPNLVWQTNPKLFDRASELYQQFKNCSLENKHHCQDKFQVSRPPADHDAYLSTTHAVYVPHKCERTRPILPSVLHSKKSKEPFLATTTMKEDYRAWNVPQRLLARETWNGPGKPTLQCAHLQTSNKAFVPPSKTE</sequence>
<evidence type="ECO:0000313" key="2">
    <source>
        <dbReference type="EMBL" id="KAG7495958.1"/>
    </source>
</evidence>
<name>A0AAV6QUL2_SOLSE</name>
<evidence type="ECO:0000313" key="3">
    <source>
        <dbReference type="Proteomes" id="UP000693946"/>
    </source>
</evidence>
<feature type="region of interest" description="Disordered" evidence="1">
    <location>
        <begin position="73"/>
        <end position="93"/>
    </location>
</feature>
<comment type="caution">
    <text evidence="2">The sequence shown here is derived from an EMBL/GenBank/DDBJ whole genome shotgun (WGS) entry which is preliminary data.</text>
</comment>
<accession>A0AAV6QUL2</accession>
<dbReference type="EMBL" id="JAGKHQ010000015">
    <property type="protein sequence ID" value="KAG7495956.1"/>
    <property type="molecule type" value="Genomic_DNA"/>
</dbReference>
<proteinExistence type="predicted"/>
<evidence type="ECO:0000256" key="1">
    <source>
        <dbReference type="SAM" id="MobiDB-lite"/>
    </source>
</evidence>
<gene>
    <name evidence="2" type="ORF">JOB18_009244</name>
</gene>
<protein>
    <submittedName>
        <fullName evidence="2">Uncharacterized protein</fullName>
    </submittedName>
</protein>
<keyword evidence="3" id="KW-1185">Reference proteome</keyword>
<dbReference type="Proteomes" id="UP000693946">
    <property type="component" value="Linkage Group LG3"/>
</dbReference>
<dbReference type="EMBL" id="JAGKHQ010000015">
    <property type="protein sequence ID" value="KAG7495958.1"/>
    <property type="molecule type" value="Genomic_DNA"/>
</dbReference>
<dbReference type="AlphaFoldDB" id="A0AAV6QUL2"/>
<organism evidence="2 3">
    <name type="scientific">Solea senegalensis</name>
    <name type="common">Senegalese sole</name>
    <dbReference type="NCBI Taxonomy" id="28829"/>
    <lineage>
        <taxon>Eukaryota</taxon>
        <taxon>Metazoa</taxon>
        <taxon>Chordata</taxon>
        <taxon>Craniata</taxon>
        <taxon>Vertebrata</taxon>
        <taxon>Euteleostomi</taxon>
        <taxon>Actinopterygii</taxon>
        <taxon>Neopterygii</taxon>
        <taxon>Teleostei</taxon>
        <taxon>Neoteleostei</taxon>
        <taxon>Acanthomorphata</taxon>
        <taxon>Carangaria</taxon>
        <taxon>Pleuronectiformes</taxon>
        <taxon>Pleuronectoidei</taxon>
        <taxon>Soleidae</taxon>
        <taxon>Solea</taxon>
    </lineage>
</organism>
<reference evidence="2" key="2">
    <citation type="submission" date="2021-03" db="EMBL/GenBank/DDBJ databases">
        <authorList>
            <person name="Guerrero-Cozar I."/>
            <person name="Gomez-Garrido J."/>
            <person name="Berbel C."/>
            <person name="Martinez-Blanch J.F."/>
            <person name="Alioto T."/>
            <person name="Claros M.G."/>
            <person name="Gagnaire P.A."/>
            <person name="Manchado M."/>
        </authorList>
    </citation>
    <scope>NUCLEOTIDE SEQUENCE</scope>
    <source>
        <strain evidence="2">Sse05_10M</strain>
        <tissue evidence="2">Blood</tissue>
    </source>
</reference>